<comment type="caution">
    <text evidence="1">The sequence shown here is derived from an EMBL/GenBank/DDBJ whole genome shotgun (WGS) entry which is preliminary data.</text>
</comment>
<gene>
    <name evidence="1" type="ORF">AD929_12975</name>
</gene>
<proteinExistence type="predicted"/>
<dbReference type="RefSeq" id="WP_062497406.1">
    <property type="nucleotide sequence ID" value="NZ_LHZB01000118.1"/>
</dbReference>
<reference evidence="1 2" key="1">
    <citation type="submission" date="2015-06" db="EMBL/GenBank/DDBJ databases">
        <title>Improved classification and identification of acetic acid bacteria using matrix-assisted laser desorption/ionization time-of-flight mass spectrometry; Gluconobacter nephelii and Gluconobacter uchimurae are later heterotypic synonyms of Gluconobacter japonicus and Gluconobacter oxydans, respectively.</title>
        <authorList>
            <person name="Li L."/>
            <person name="Cleenwerck I."/>
            <person name="De Vuyst L."/>
            <person name="Vandamme P."/>
        </authorList>
    </citation>
    <scope>NUCLEOTIDE SEQUENCE [LARGE SCALE GENOMIC DNA]</scope>
    <source>
        <strain evidence="1 2">LMG 1764</strain>
    </source>
</reference>
<accession>A0A149QS11</accession>
<evidence type="ECO:0000313" key="2">
    <source>
        <dbReference type="Proteomes" id="UP000075573"/>
    </source>
</evidence>
<protein>
    <submittedName>
        <fullName evidence="1">Uncharacterized protein</fullName>
    </submittedName>
</protein>
<sequence length="367" mass="40696">MSTRLHNGFRLNVRDLGELTDVARGLRDAIRPIAYREVGVTILREAVKVADHRAMGSESPPLVNLRQLHSSNDIQAFLRAARQARATVHDMATVANEAGLDTAGTLGSAPVMLDACCDVMTSIHDMFPSASAGKPFEEAIMWSFTEARHSERTGERSSGFDGDVDLVAFMDHDGLFYATLHAENPALREACLGDDRLIAFPFWDSTDRPGDVTETEWRKRGEIWSRLLGKESVPALSGFTFTLSRTSDCIGLAPIAHLATNLPDMMDAIDSRSTRARRYARNQWAGQRMAEMRREDLAAGLTARQSDQRMMQHASQAMLEARDAELGELHDRIFSKLPSRDDIYGMADEALARWRPGHDDAPTGRPS</sequence>
<evidence type="ECO:0000313" key="1">
    <source>
        <dbReference type="EMBL" id="KXV00118.1"/>
    </source>
</evidence>
<dbReference type="AlphaFoldDB" id="A0A149QS11"/>
<name>A0A149QS11_9PROT</name>
<dbReference type="Proteomes" id="UP000075573">
    <property type="component" value="Unassembled WGS sequence"/>
</dbReference>
<dbReference type="EMBL" id="LHZB01000118">
    <property type="protein sequence ID" value="KXV00118.1"/>
    <property type="molecule type" value="Genomic_DNA"/>
</dbReference>
<organism evidence="1 2">
    <name type="scientific">Gluconobacter potus</name>
    <dbReference type="NCBI Taxonomy" id="2724927"/>
    <lineage>
        <taxon>Bacteria</taxon>
        <taxon>Pseudomonadati</taxon>
        <taxon>Pseudomonadota</taxon>
        <taxon>Alphaproteobacteria</taxon>
        <taxon>Acetobacterales</taxon>
        <taxon>Acetobacteraceae</taxon>
        <taxon>Gluconobacter</taxon>
    </lineage>
</organism>
<dbReference type="PATRIC" id="fig|442.7.peg.3409"/>